<keyword evidence="1" id="KW-1133">Transmembrane helix</keyword>
<keyword evidence="3" id="KW-1185">Reference proteome</keyword>
<evidence type="ECO:0000256" key="1">
    <source>
        <dbReference type="SAM" id="Phobius"/>
    </source>
</evidence>
<comment type="caution">
    <text evidence="2">The sequence shown here is derived from an EMBL/GenBank/DDBJ whole genome shotgun (WGS) entry which is preliminary data.</text>
</comment>
<evidence type="ECO:0000313" key="3">
    <source>
        <dbReference type="Proteomes" id="UP000236893"/>
    </source>
</evidence>
<reference evidence="2 3" key="1">
    <citation type="submission" date="2018-01" db="EMBL/GenBank/DDBJ databases">
        <authorList>
            <person name="Gaut B.S."/>
            <person name="Morton B.R."/>
            <person name="Clegg M.T."/>
            <person name="Duvall M.R."/>
        </authorList>
    </citation>
    <scope>NUCLEOTIDE SEQUENCE [LARGE SCALE GENOMIC DNA]</scope>
    <source>
        <strain evidence="2 3">HR-AV</strain>
    </source>
</reference>
<sequence length="186" mass="21111">MENKKNLDGNEKEILRDGEVSATVPVQKNIETILDLEKETVQSRSIAEHFADRITTFAGSTPYIILHAVCMGGWILINLGIIPGIAPLDPFPFRLLTFVVLLESIFLTLLVLMSQNRMTKEADKRAHLNLQINMLNEQETTMILRMVQKMVRHFGLEEEIDGSLKELTEETDVNRVAKTFDEKSAE</sequence>
<proteinExistence type="predicted"/>
<name>A0A2S5A391_9SPHI</name>
<feature type="transmembrane region" description="Helical" evidence="1">
    <location>
        <begin position="63"/>
        <end position="85"/>
    </location>
</feature>
<protein>
    <recommendedName>
        <fullName evidence="4">DUF1003 domain-containing protein</fullName>
    </recommendedName>
</protein>
<evidence type="ECO:0008006" key="4">
    <source>
        <dbReference type="Google" id="ProtNLM"/>
    </source>
</evidence>
<dbReference type="RefSeq" id="WP_103788885.1">
    <property type="nucleotide sequence ID" value="NZ_PQVF01000006.1"/>
</dbReference>
<dbReference type="OrthoDB" id="769547at2"/>
<keyword evidence="1" id="KW-0472">Membrane</keyword>
<accession>A0A2S5A391</accession>
<evidence type="ECO:0000313" key="2">
    <source>
        <dbReference type="EMBL" id="POY36583.1"/>
    </source>
</evidence>
<gene>
    <name evidence="2" type="ORF">C3K47_09410</name>
</gene>
<dbReference type="Proteomes" id="UP000236893">
    <property type="component" value="Unassembled WGS sequence"/>
</dbReference>
<feature type="transmembrane region" description="Helical" evidence="1">
    <location>
        <begin position="91"/>
        <end position="112"/>
    </location>
</feature>
<dbReference type="PANTHER" id="PTHR41386">
    <property type="entry name" value="INTEGRAL MEMBRANE PROTEIN-RELATED"/>
    <property type="match status" value="1"/>
</dbReference>
<organism evidence="2 3">
    <name type="scientific">Solitalea longa</name>
    <dbReference type="NCBI Taxonomy" id="2079460"/>
    <lineage>
        <taxon>Bacteria</taxon>
        <taxon>Pseudomonadati</taxon>
        <taxon>Bacteroidota</taxon>
        <taxon>Sphingobacteriia</taxon>
        <taxon>Sphingobacteriales</taxon>
        <taxon>Sphingobacteriaceae</taxon>
        <taxon>Solitalea</taxon>
    </lineage>
</organism>
<dbReference type="AlphaFoldDB" id="A0A2S5A391"/>
<dbReference type="Pfam" id="PF06210">
    <property type="entry name" value="DUF1003"/>
    <property type="match status" value="1"/>
</dbReference>
<dbReference type="EMBL" id="PQVF01000006">
    <property type="protein sequence ID" value="POY36583.1"/>
    <property type="molecule type" value="Genomic_DNA"/>
</dbReference>
<dbReference type="InterPro" id="IPR010406">
    <property type="entry name" value="DUF1003"/>
</dbReference>
<keyword evidence="1" id="KW-0812">Transmembrane</keyword>
<dbReference type="PANTHER" id="PTHR41386:SF1">
    <property type="entry name" value="MEMBRANE PROTEIN"/>
    <property type="match status" value="1"/>
</dbReference>